<organism evidence="4 5">
    <name type="scientific">Glycine soja</name>
    <name type="common">Wild soybean</name>
    <dbReference type="NCBI Taxonomy" id="3848"/>
    <lineage>
        <taxon>Eukaryota</taxon>
        <taxon>Viridiplantae</taxon>
        <taxon>Streptophyta</taxon>
        <taxon>Embryophyta</taxon>
        <taxon>Tracheophyta</taxon>
        <taxon>Spermatophyta</taxon>
        <taxon>Magnoliopsida</taxon>
        <taxon>eudicotyledons</taxon>
        <taxon>Gunneridae</taxon>
        <taxon>Pentapetalae</taxon>
        <taxon>rosids</taxon>
        <taxon>fabids</taxon>
        <taxon>Fabales</taxon>
        <taxon>Fabaceae</taxon>
        <taxon>Papilionoideae</taxon>
        <taxon>50 kb inversion clade</taxon>
        <taxon>NPAAA clade</taxon>
        <taxon>indigoferoid/millettioid clade</taxon>
        <taxon>Phaseoleae</taxon>
        <taxon>Glycine</taxon>
        <taxon>Glycine subgen. Soja</taxon>
    </lineage>
</organism>
<dbReference type="AlphaFoldDB" id="A0A445HSF0"/>
<keyword evidence="2" id="KW-0677">Repeat</keyword>
<dbReference type="InterPro" id="IPR011990">
    <property type="entry name" value="TPR-like_helical_dom_sf"/>
</dbReference>
<evidence type="ECO:0000313" key="5">
    <source>
        <dbReference type="Proteomes" id="UP000289340"/>
    </source>
</evidence>
<feature type="repeat" description="PPR" evidence="3">
    <location>
        <begin position="209"/>
        <end position="243"/>
    </location>
</feature>
<evidence type="ECO:0000313" key="4">
    <source>
        <dbReference type="EMBL" id="RZB76624.1"/>
    </source>
</evidence>
<protein>
    <submittedName>
        <fullName evidence="4">Pentatricopeptide repeat-containing protein, chloroplastic isoform A</fullName>
    </submittedName>
</protein>
<dbReference type="SUPFAM" id="SSF81901">
    <property type="entry name" value="HCP-like"/>
    <property type="match status" value="1"/>
</dbReference>
<sequence length="794" mass="89571">MVALCIAGYIVGPPLYWHFIEHVNHSSSSSSCAPCVCDCSSQPIITIPQGLSNSSFEVGSRHCTEFTASAWFLSVSPHTNCLQISVSFPSPSSIPTLEQPQNARPRSRNASKTAKTIANLINSKPFSNGLLSSLLSTISKTTVLRTLRLIKDPSKALRFFKWTQQKGFSHTPESYFIMLEILGRERNLNVARNFLFSIEKHSKGTVKLEDRFFNSLIRSYAEAGLFKESMKLFQTMKSIAVSPSVVTFNSLLSILLKRGRTNMAKEVYDEMLGTYGVSPDTCTYNVLIRGFCKNSMVDEGFRFFREMESFNCDADVVTYNTLVDGLCRAGKVRIARNLVNGMGKKCEGLNPNVVTYTTLIRGYCMKQEVEEALVVLEEMTSRGLKPNMITYNTLVKGLCEAHKLDKMKDVLERMKSDGGFSPDTFTFNTIIHLHCCAGNLDEALKVFESMKKFRIPADSASYSTLIRSLCQKGDYDMAEQLFDELFEKEILLSKFGSKPLAASYNPIFESLCEHGKTKKAERVIRQLMKRGTQDPQSYTTVIMGHCKEGAYESGYELLMWMLRRDFLPDIEIYDYLIDGFLQKDKPLLAKETLEKMLKSSYQPKTSTWHSVLAKLLEKGCAHESSCVIVMMLEKNVRQNINLSTESLQLLFGRGQHERAFEIINLLYKNGYYVKIEEVAQFLLKRGKLSEACKLLLFSLENHQNVDIDLCNATILNLCKINKVSEAFSLCHELVENGLHQKLTCLDDLIAALEEGGKREEAAFISKRLPRLDNLNGSMPNHSTKKFRPIKALGS</sequence>
<proteinExistence type="inferred from homology"/>
<dbReference type="PANTHER" id="PTHR47938:SF7">
    <property type="entry name" value="PENTACOTRIPEPTIDE-REPEAT REGION OF PRORP DOMAIN-CONTAINING PROTEIN"/>
    <property type="match status" value="1"/>
</dbReference>
<dbReference type="InterPro" id="IPR010471">
    <property type="entry name" value="DUF1068"/>
</dbReference>
<evidence type="ECO:0000256" key="2">
    <source>
        <dbReference type="ARBA" id="ARBA00022737"/>
    </source>
</evidence>
<dbReference type="InterPro" id="IPR002885">
    <property type="entry name" value="PPR_rpt"/>
</dbReference>
<feature type="repeat" description="PPR" evidence="3">
    <location>
        <begin position="315"/>
        <end position="345"/>
    </location>
</feature>
<reference evidence="4 5" key="1">
    <citation type="submission" date="2018-09" db="EMBL/GenBank/DDBJ databases">
        <title>A high-quality reference genome of wild soybean provides a powerful tool to mine soybean genomes.</title>
        <authorList>
            <person name="Xie M."/>
            <person name="Chung C.Y.L."/>
            <person name="Li M.-W."/>
            <person name="Wong F.-L."/>
            <person name="Chan T.-F."/>
            <person name="Lam H.-M."/>
        </authorList>
    </citation>
    <scope>NUCLEOTIDE SEQUENCE [LARGE SCALE GENOMIC DNA]</scope>
    <source>
        <strain evidence="5">cv. W05</strain>
        <tissue evidence="4">Hypocotyl of etiolated seedlings</tissue>
    </source>
</reference>
<comment type="caution">
    <text evidence="4">The sequence shown here is derived from an EMBL/GenBank/DDBJ whole genome shotgun (WGS) entry which is preliminary data.</text>
</comment>
<dbReference type="Pfam" id="PF06364">
    <property type="entry name" value="DUF1068"/>
    <property type="match status" value="1"/>
</dbReference>
<feature type="repeat" description="PPR" evidence="3">
    <location>
        <begin position="423"/>
        <end position="457"/>
    </location>
</feature>
<feature type="repeat" description="PPR" evidence="3">
    <location>
        <begin position="280"/>
        <end position="314"/>
    </location>
</feature>
<gene>
    <name evidence="4" type="ORF">D0Y65_034869</name>
</gene>
<feature type="repeat" description="PPR" evidence="3">
    <location>
        <begin position="387"/>
        <end position="421"/>
    </location>
</feature>
<accession>A0A445HSF0</accession>
<feature type="repeat" description="PPR" evidence="3">
    <location>
        <begin position="569"/>
        <end position="603"/>
    </location>
</feature>
<dbReference type="EMBL" id="QZWG01000012">
    <property type="protein sequence ID" value="RZB76624.1"/>
    <property type="molecule type" value="Genomic_DNA"/>
</dbReference>
<feature type="repeat" description="PPR" evidence="3">
    <location>
        <begin position="352"/>
        <end position="386"/>
    </location>
</feature>
<dbReference type="PANTHER" id="PTHR47938">
    <property type="entry name" value="RESPIRATORY COMPLEX I CHAPERONE (CIA84), PUTATIVE (AFU_ORTHOLOGUE AFUA_2G06020)-RELATED"/>
    <property type="match status" value="1"/>
</dbReference>
<dbReference type="PROSITE" id="PS51375">
    <property type="entry name" value="PPR"/>
    <property type="match status" value="10"/>
</dbReference>
<feature type="repeat" description="PPR" evidence="3">
    <location>
        <begin position="244"/>
        <end position="279"/>
    </location>
</feature>
<feature type="repeat" description="PPR" evidence="3">
    <location>
        <begin position="534"/>
        <end position="568"/>
    </location>
</feature>
<dbReference type="Pfam" id="PF13041">
    <property type="entry name" value="PPR_2"/>
    <property type="match status" value="4"/>
</dbReference>
<dbReference type="Proteomes" id="UP000289340">
    <property type="component" value="Chromosome 12"/>
</dbReference>
<comment type="similarity">
    <text evidence="1">Belongs to the PPR family. P subfamily.</text>
</comment>
<name>A0A445HSF0_GLYSO</name>
<keyword evidence="5" id="KW-1185">Reference proteome</keyword>
<dbReference type="Pfam" id="PF01535">
    <property type="entry name" value="PPR"/>
    <property type="match status" value="4"/>
</dbReference>
<evidence type="ECO:0000256" key="3">
    <source>
        <dbReference type="PROSITE-ProRule" id="PRU00708"/>
    </source>
</evidence>
<evidence type="ECO:0000256" key="1">
    <source>
        <dbReference type="ARBA" id="ARBA00007626"/>
    </source>
</evidence>
<dbReference type="GO" id="GO:0003729">
    <property type="term" value="F:mRNA binding"/>
    <property type="evidence" value="ECO:0007669"/>
    <property type="project" value="TreeGrafter"/>
</dbReference>
<dbReference type="Gene3D" id="1.25.40.10">
    <property type="entry name" value="Tetratricopeptide repeat domain"/>
    <property type="match status" value="5"/>
</dbReference>
<feature type="repeat" description="PPR" evidence="3">
    <location>
        <begin position="458"/>
        <end position="492"/>
    </location>
</feature>
<dbReference type="NCBIfam" id="TIGR00756">
    <property type="entry name" value="PPR"/>
    <property type="match status" value="9"/>
</dbReference>